<dbReference type="CDD" id="cd18580">
    <property type="entry name" value="ABC_6TM_ABCC_D2"/>
    <property type="match status" value="1"/>
</dbReference>
<evidence type="ECO:0000256" key="2">
    <source>
        <dbReference type="ARBA" id="ARBA00005901"/>
    </source>
</evidence>
<feature type="transmembrane region" description="Helical" evidence="15">
    <location>
        <begin position="283"/>
        <end position="302"/>
    </location>
</feature>
<dbReference type="InterPro" id="IPR011527">
    <property type="entry name" value="ABC1_TM_dom"/>
</dbReference>
<evidence type="ECO:0000256" key="5">
    <source>
        <dbReference type="ARBA" id="ARBA00022448"/>
    </source>
</evidence>
<feature type="transmembrane region" description="Helical" evidence="15">
    <location>
        <begin position="348"/>
        <end position="368"/>
    </location>
</feature>
<evidence type="ECO:0000256" key="14">
    <source>
        <dbReference type="ARBA" id="ARBA00034018"/>
    </source>
</evidence>
<dbReference type="Gene3D" id="3.40.50.300">
    <property type="entry name" value="P-loop containing nucleotide triphosphate hydrolases"/>
    <property type="match status" value="2"/>
</dbReference>
<feature type="transmembrane region" description="Helical" evidence="15">
    <location>
        <begin position="314"/>
        <end position="336"/>
    </location>
</feature>
<dbReference type="SUPFAM" id="SSF52540">
    <property type="entry name" value="P-loop containing nucleoside triphosphate hydrolases"/>
    <property type="match status" value="2"/>
</dbReference>
<reference evidence="18" key="1">
    <citation type="journal article" date="2022" name="Plant J.">
        <title>Strategies of tolerance reflected in two North American maple genomes.</title>
        <authorList>
            <person name="McEvoy S.L."/>
            <person name="Sezen U.U."/>
            <person name="Trouern-Trend A."/>
            <person name="McMahon S.M."/>
            <person name="Schaberg P.G."/>
            <person name="Yang J."/>
            <person name="Wegrzyn J.L."/>
            <person name="Swenson N.G."/>
        </authorList>
    </citation>
    <scope>NUCLEOTIDE SEQUENCE</scope>
    <source>
        <strain evidence="18">91603</strain>
    </source>
</reference>
<dbReference type="Pfam" id="PF01991">
    <property type="entry name" value="vATP-synt_E"/>
    <property type="match status" value="1"/>
</dbReference>
<keyword evidence="10" id="KW-1278">Translocase</keyword>
<dbReference type="InterPro" id="IPR056228">
    <property type="entry name" value="ABCC10-like_N"/>
</dbReference>
<name>A0AAD5IS56_ACENE</name>
<dbReference type="InterPro" id="IPR038495">
    <property type="entry name" value="ATPase_E_C"/>
</dbReference>
<feature type="transmembrane region" description="Helical" evidence="15">
    <location>
        <begin position="247"/>
        <end position="271"/>
    </location>
</feature>
<evidence type="ECO:0000256" key="4">
    <source>
        <dbReference type="ARBA" id="ARBA00012191"/>
    </source>
</evidence>
<dbReference type="FunFam" id="3.40.50.300:FF:000508">
    <property type="entry name" value="ABC transporter C family member 5"/>
    <property type="match status" value="1"/>
</dbReference>
<comment type="subcellular location">
    <subcellularLocation>
        <location evidence="1">Membrane</location>
        <topology evidence="1">Multi-pass membrane protein</topology>
    </subcellularLocation>
</comment>
<dbReference type="FunFam" id="1.20.1560.10:FF:000003">
    <property type="entry name" value="ABC transporter C family member 10"/>
    <property type="match status" value="1"/>
</dbReference>
<dbReference type="GO" id="GO:0016887">
    <property type="term" value="F:ATP hydrolysis activity"/>
    <property type="evidence" value="ECO:0007669"/>
    <property type="project" value="InterPro"/>
</dbReference>
<keyword evidence="12" id="KW-0406">Ion transport</keyword>
<dbReference type="PROSITE" id="PS50929">
    <property type="entry name" value="ABC_TM1F"/>
    <property type="match status" value="2"/>
</dbReference>
<dbReference type="GO" id="GO:0046961">
    <property type="term" value="F:proton-transporting ATPase activity, rotational mechanism"/>
    <property type="evidence" value="ECO:0007669"/>
    <property type="project" value="InterPro"/>
</dbReference>
<dbReference type="GO" id="GO:0005524">
    <property type="term" value="F:ATP binding"/>
    <property type="evidence" value="ECO:0007669"/>
    <property type="project" value="UniProtKB-KW"/>
</dbReference>
<dbReference type="GO" id="GO:0008559">
    <property type="term" value="F:ABC-type xenobiotic transporter activity"/>
    <property type="evidence" value="ECO:0007669"/>
    <property type="project" value="UniProtKB-EC"/>
</dbReference>
<dbReference type="Gene3D" id="1.20.1560.10">
    <property type="entry name" value="ABC transporter type 1, transmembrane domain"/>
    <property type="match status" value="2"/>
</dbReference>
<feature type="transmembrane region" description="Helical" evidence="15">
    <location>
        <begin position="1230"/>
        <end position="1251"/>
    </location>
</feature>
<dbReference type="CDD" id="cd03244">
    <property type="entry name" value="ABCC_MRP_domain2"/>
    <property type="match status" value="1"/>
</dbReference>
<feature type="domain" description="ABC transmembrane type-1" evidence="17">
    <location>
        <begin position="1094"/>
        <end position="1374"/>
    </location>
</feature>
<comment type="catalytic activity">
    <reaction evidence="14">
        <text>ATP + H2O + xenobioticSide 1 = ADP + phosphate + xenobioticSide 2.</text>
        <dbReference type="EC" id="7.6.2.2"/>
    </reaction>
</comment>
<dbReference type="FunFam" id="3.40.50.300:FF:000169">
    <property type="entry name" value="ABC transporter C family member 3"/>
    <property type="match status" value="1"/>
</dbReference>
<dbReference type="SUPFAM" id="SSF160527">
    <property type="entry name" value="V-type ATPase subunit E-like"/>
    <property type="match status" value="1"/>
</dbReference>
<evidence type="ECO:0000256" key="10">
    <source>
        <dbReference type="ARBA" id="ARBA00022967"/>
    </source>
</evidence>
<dbReference type="EC" id="7.6.2.2" evidence="4"/>
<keyword evidence="11 15" id="KW-1133">Transmembrane helix</keyword>
<evidence type="ECO:0000256" key="3">
    <source>
        <dbReference type="ARBA" id="ARBA00009726"/>
    </source>
</evidence>
<dbReference type="GO" id="GO:0033178">
    <property type="term" value="C:proton-transporting two-sector ATPase complex, catalytic domain"/>
    <property type="evidence" value="ECO:0007669"/>
    <property type="project" value="InterPro"/>
</dbReference>
<dbReference type="InterPro" id="IPR027417">
    <property type="entry name" value="P-loop_NTPase"/>
</dbReference>
<gene>
    <name evidence="18" type="ORF">LWI28_025483</name>
</gene>
<feature type="domain" description="ABC transmembrane type-1" evidence="17">
    <location>
        <begin position="486"/>
        <end position="766"/>
    </location>
</feature>
<evidence type="ECO:0000313" key="18">
    <source>
        <dbReference type="EMBL" id="KAI9174971.1"/>
    </source>
</evidence>
<dbReference type="InterPro" id="IPR003593">
    <property type="entry name" value="AAA+_ATPase"/>
</dbReference>
<dbReference type="PROSITE" id="PS00211">
    <property type="entry name" value="ABC_TRANSPORTER_1"/>
    <property type="match status" value="1"/>
</dbReference>
<evidence type="ECO:0000259" key="16">
    <source>
        <dbReference type="PROSITE" id="PS50893"/>
    </source>
</evidence>
<evidence type="ECO:0000259" key="17">
    <source>
        <dbReference type="PROSITE" id="PS50929"/>
    </source>
</evidence>
<dbReference type="InterPro" id="IPR044726">
    <property type="entry name" value="ABCC_6TM_D2"/>
</dbReference>
<dbReference type="PANTHER" id="PTHR24223">
    <property type="entry name" value="ATP-BINDING CASSETTE SUB-FAMILY C"/>
    <property type="match status" value="1"/>
</dbReference>
<evidence type="ECO:0000256" key="9">
    <source>
        <dbReference type="ARBA" id="ARBA00022840"/>
    </source>
</evidence>
<dbReference type="Gene3D" id="3.30.2320.30">
    <property type="entry name" value="ATP synthase, E subunit, C-terminal"/>
    <property type="match status" value="1"/>
</dbReference>
<dbReference type="InterPro" id="IPR003439">
    <property type="entry name" value="ABC_transporter-like_ATP-bd"/>
</dbReference>
<dbReference type="PANTHER" id="PTHR24223:SF263">
    <property type="entry name" value="ABC-TYPE XENOBIOTIC TRANSPORTER"/>
    <property type="match status" value="1"/>
</dbReference>
<dbReference type="Pfam" id="PF00005">
    <property type="entry name" value="ABC_tran"/>
    <property type="match status" value="2"/>
</dbReference>
<dbReference type="InterPro" id="IPR002842">
    <property type="entry name" value="ATPase_V1_Esu"/>
</dbReference>
<feature type="domain" description="ABC transporter" evidence="16">
    <location>
        <begin position="1411"/>
        <end position="1646"/>
    </location>
</feature>
<dbReference type="SUPFAM" id="SSF90123">
    <property type="entry name" value="ABC transporter transmembrane region"/>
    <property type="match status" value="2"/>
</dbReference>
<protein>
    <recommendedName>
        <fullName evidence="4">ABC-type xenobiotic transporter</fullName>
        <ecNumber evidence="4">7.6.2.2</ecNumber>
    </recommendedName>
</protein>
<keyword evidence="9" id="KW-0067">ATP-binding</keyword>
<evidence type="ECO:0000256" key="15">
    <source>
        <dbReference type="SAM" id="Phobius"/>
    </source>
</evidence>
<keyword evidence="13 15" id="KW-0472">Membrane</keyword>
<feature type="domain" description="ABC transporter" evidence="16">
    <location>
        <begin position="803"/>
        <end position="1024"/>
    </location>
</feature>
<feature type="transmembrane region" description="Helical" evidence="15">
    <location>
        <begin position="485"/>
        <end position="511"/>
    </location>
</feature>
<keyword evidence="8" id="KW-0547">Nucleotide-binding</keyword>
<evidence type="ECO:0000256" key="11">
    <source>
        <dbReference type="ARBA" id="ARBA00022989"/>
    </source>
</evidence>
<feature type="transmembrane region" description="Helical" evidence="15">
    <location>
        <begin position="1094"/>
        <end position="1120"/>
    </location>
</feature>
<dbReference type="HAMAP" id="MF_00311">
    <property type="entry name" value="ATP_synth_E_arch"/>
    <property type="match status" value="1"/>
</dbReference>
<dbReference type="InterPro" id="IPR036640">
    <property type="entry name" value="ABC1_TM_sf"/>
</dbReference>
<comment type="similarity">
    <text evidence="3">Belongs to the ABC transporter superfamily. ABCC family. Conjugate transporter (TC 3.A.1.208) subfamily.</text>
</comment>
<keyword evidence="5" id="KW-0813">Transport</keyword>
<dbReference type="Gene3D" id="6.10.250.1620">
    <property type="match status" value="1"/>
</dbReference>
<accession>A0AAD5IS56</accession>
<comment type="caution">
    <text evidence="18">The sequence shown here is derived from an EMBL/GenBank/DDBJ whole genome shotgun (WGS) entry which is preliminary data.</text>
</comment>
<dbReference type="FunFam" id="1.20.1560.10:FF:000002">
    <property type="entry name" value="ABC transporter C family member 5"/>
    <property type="match status" value="1"/>
</dbReference>
<dbReference type="InterPro" id="IPR044746">
    <property type="entry name" value="ABCC_6TM_D1"/>
</dbReference>
<dbReference type="CDD" id="cd03250">
    <property type="entry name" value="ABCC_MRP_domain1"/>
    <property type="match status" value="1"/>
</dbReference>
<dbReference type="PROSITE" id="PS50893">
    <property type="entry name" value="ABC_TRANSPORTER_2"/>
    <property type="match status" value="2"/>
</dbReference>
<evidence type="ECO:0000256" key="1">
    <source>
        <dbReference type="ARBA" id="ARBA00004141"/>
    </source>
</evidence>
<organism evidence="18 19">
    <name type="scientific">Acer negundo</name>
    <name type="common">Box elder</name>
    <dbReference type="NCBI Taxonomy" id="4023"/>
    <lineage>
        <taxon>Eukaryota</taxon>
        <taxon>Viridiplantae</taxon>
        <taxon>Streptophyta</taxon>
        <taxon>Embryophyta</taxon>
        <taxon>Tracheophyta</taxon>
        <taxon>Spermatophyta</taxon>
        <taxon>Magnoliopsida</taxon>
        <taxon>eudicotyledons</taxon>
        <taxon>Gunneridae</taxon>
        <taxon>Pentapetalae</taxon>
        <taxon>rosids</taxon>
        <taxon>malvids</taxon>
        <taxon>Sapindales</taxon>
        <taxon>Sapindaceae</taxon>
        <taxon>Hippocastanoideae</taxon>
        <taxon>Acereae</taxon>
        <taxon>Acer</taxon>
    </lineage>
</organism>
<dbReference type="Pfam" id="PF24358">
    <property type="entry name" value="ABCC10_N"/>
    <property type="match status" value="1"/>
</dbReference>
<dbReference type="CDD" id="cd18579">
    <property type="entry name" value="ABC_6TM_ABCC_D1"/>
    <property type="match status" value="1"/>
</dbReference>
<dbReference type="EMBL" id="JAJSOW010000103">
    <property type="protein sequence ID" value="KAI9174971.1"/>
    <property type="molecule type" value="Genomic_DNA"/>
</dbReference>
<evidence type="ECO:0000256" key="8">
    <source>
        <dbReference type="ARBA" id="ARBA00022741"/>
    </source>
</evidence>
<comment type="similarity">
    <text evidence="2">Belongs to the V-ATPase E subunit family.</text>
</comment>
<feature type="transmembrane region" description="Helical" evidence="15">
    <location>
        <begin position="523"/>
        <end position="546"/>
    </location>
</feature>
<dbReference type="Pfam" id="PF00664">
    <property type="entry name" value="ABC_membrane"/>
    <property type="match status" value="2"/>
</dbReference>
<keyword evidence="7" id="KW-0677">Repeat</keyword>
<dbReference type="SMART" id="SM00382">
    <property type="entry name" value="AAA"/>
    <property type="match status" value="2"/>
</dbReference>
<evidence type="ECO:0000313" key="19">
    <source>
        <dbReference type="Proteomes" id="UP001064489"/>
    </source>
</evidence>
<evidence type="ECO:0000256" key="12">
    <source>
        <dbReference type="ARBA" id="ARBA00023065"/>
    </source>
</evidence>
<dbReference type="Proteomes" id="UP001064489">
    <property type="component" value="Chromosome 8"/>
</dbReference>
<dbReference type="InterPro" id="IPR017871">
    <property type="entry name" value="ABC_transporter-like_CS"/>
</dbReference>
<feature type="transmembrane region" description="Helical" evidence="15">
    <location>
        <begin position="1132"/>
        <end position="1159"/>
    </location>
</feature>
<feature type="transmembrane region" description="Helical" evidence="15">
    <location>
        <begin position="708"/>
        <end position="732"/>
    </location>
</feature>
<evidence type="ECO:0000256" key="13">
    <source>
        <dbReference type="ARBA" id="ARBA00023136"/>
    </source>
</evidence>
<keyword evidence="6 15" id="KW-0812">Transmembrane</keyword>
<keyword evidence="19" id="KW-1185">Reference proteome</keyword>
<evidence type="ECO:0000256" key="7">
    <source>
        <dbReference type="ARBA" id="ARBA00022737"/>
    </source>
</evidence>
<reference evidence="18" key="2">
    <citation type="submission" date="2023-02" db="EMBL/GenBank/DDBJ databases">
        <authorList>
            <person name="Swenson N.G."/>
            <person name="Wegrzyn J.L."/>
            <person name="Mcevoy S.L."/>
        </authorList>
    </citation>
    <scope>NUCLEOTIDE SEQUENCE</scope>
    <source>
        <strain evidence="18">91603</strain>
        <tissue evidence="18">Leaf</tissue>
    </source>
</reference>
<proteinExistence type="inferred from homology"/>
<sequence>MNDADVSKQIQQMVQFIRQEADEKANEIRISADEEFNIEKLQLVEAEKKKIRQEYERKEKQVDVRKKIEYSMQLNASRIKVLQAQDDLINDMKDAASKELLNVSQHHHSYKKLLKELIVQSLLRLKEPAVLLRCRKDDHHLVESVLDSAKEEYAGKLNIHSPEIIVDTTVFLPPAPSHHNAHGLSCSGGVVLASRDGKIVFENTLDARLDVLFRKKLPEIRKRLFGQNPQTNDGDRFHATSLENWKFPLLISIYNGGLGLVYLVLGLWIVVGKHGAEKTILPLHGWLVILIQGFTWLLLSVIVSLKLQRLPHTIIVKLCSILASFLALYLCIATFWEAISLHTISVKRVLEFLFLPGAILLLFCAFWGPKHTKSNPDVKNDALYAALQGEEIDDNEEENDDQDHVTPFANAGLLSLMTFWWLNPLVNKGKKKVLDEEDVPLLSLADRAKTCYSMFIEELNSWNLKRSSQQPSILRTLISCNLKSILLSGFFALIQVITISTGPLFLEAFVYVAEGKTMFKYEVYVLAVGFFLVKCVESLAGRHWFFQSRLMGLKVRSSLCAAIYSKQLRLSNSSKMVHTPGDIVNYATVDAYRIGEFPYWFHQIWATSLRLCIALLIVYYTVGYATVATIIVIILIVLGNSPFAKFQHKYQENFMMAQNQRLKTIAEALVNMKVLKLYAWESYFKNVIEKLRSEEYGWLKALQLQKGYYLVLFWSAPILIGPATLVTCYFIGIPLNASNVFTFLATLRIIQEPIRLLPEVFGVFIEAKVSFDRIAKFLVAPELQNLQIRQISNGTELNHSVYIKSTNLSWESDILNPTLKNINLVIKPGEKVAICGEVGAGKSTLLAAILGELPSVEGTIQVFGTIAYVSQTAWIQTGTIQENILFGCAMDHCKYNQVLEKCSLVKDMDMFPFGDLTQIGERGVNLSGGQKQRIQLARALYQDRDIYLLDDPFSALDAQTAKSLFIDYVMEALSGKTVLLVTHQVDFLPAFDSVLLLSEGKIIQHTSYDQLLAFSRDFQDLVNAHKEAMAPETLSEHASIKDPRTCDGEIIKVNNEEHSSTTSLGDQLIKKEERETGDVGLKPYMEYLSHKKGFLYFFLSILAHLIFVVAQILQSLWIAANIQDRSSSRLKLVMVYSGIGLGTIFSLLIRSFLVAYLGIEASESIFSTLLTSLFRAPMAFYDATPVGRILSRLSSDLSIIDLDLAFRITFAVGATMTIVSNLVVLGALTWQVFLVMIPMIYPIVLLQKYYFATAKELMRINGTRNSLLASHLAESIAGAMTIRAFKDEERFFAQNLNLIDTYASSSFYSFTANEWLIQRLETLSAFLLATMALFTTLVHQGYGGSGYVGMALSIGLSLNEFLVHAVNNQCIVANLIVSVERLNQYMHISSESPAVVYENRPAPNWPDIGKVDIYDLQQIRYRPNAPLVLRGITCTFEGGHKVGIVGRTGSGKTTLISALFRLVEPTGGKIIIDGLDITAIGLHDLRLKLGIIPQDPTLFSGSVRYNLDPLSLYTDQEIWEVVDKCQLREVIQEKQEGLNSLVVQDGANWSMGQRQLFGLGRVLLKNPRVLVLDEATASVDNATDAVLQKTIRTEFANSTVITVAHRIPTVIDCTMVLAISDGKLMEYDEPMKLLQRDDSLFRQLVKEYWSHSQNNTEK</sequence>
<dbReference type="InterPro" id="IPR050173">
    <property type="entry name" value="ABC_transporter_C-like"/>
</dbReference>
<feature type="transmembrane region" description="Helical" evidence="15">
    <location>
        <begin position="626"/>
        <end position="646"/>
    </location>
</feature>
<evidence type="ECO:0000256" key="6">
    <source>
        <dbReference type="ARBA" id="ARBA00022692"/>
    </source>
</evidence>